<dbReference type="PANTHER" id="PTHR21137:SF26">
    <property type="entry name" value="ODORANT RECEPTOR 10A-RELATED"/>
    <property type="match status" value="1"/>
</dbReference>
<sequence length="244" mass="27612">MVIIFIKDLVTKGNCGAITDLVDAWSLIATSILSVMKLILSRINHKSMHLIVNSAIEDWNNVDTAKTRGTMMKYAYIGRLVFIVQMSGAYTTVIPLIFKSPPNFDTGNYHENVNITLPFRNIPIGPNCWLPLSISENIYLLYYLLVTLHLIILCTAYIGGDVYIFGIAMHVCGQFQLLYDSFEKLDGSLNDFVLRNKIHQLIQRHCHLLMLANEFENAFNLVILVQVAANTFIIGISGEMKYFL</sequence>
<evidence type="ECO:0000256" key="1">
    <source>
        <dbReference type="ARBA" id="ARBA00004141"/>
    </source>
</evidence>
<feature type="transmembrane region" description="Helical" evidence="9">
    <location>
        <begin position="139"/>
        <end position="157"/>
    </location>
</feature>
<keyword evidence="8" id="KW-0807">Transducer</keyword>
<comment type="subcellular location">
    <subcellularLocation>
        <location evidence="1">Membrane</location>
        <topology evidence="1">Multi-pass membrane protein</topology>
    </subcellularLocation>
</comment>
<dbReference type="EMBL" id="KY445480">
    <property type="protein sequence ID" value="AQN78415.1"/>
    <property type="molecule type" value="mRNA"/>
</dbReference>
<keyword evidence="2" id="KW-0716">Sensory transduction</keyword>
<keyword evidence="6 9" id="KW-0472">Membrane</keyword>
<evidence type="ECO:0000256" key="4">
    <source>
        <dbReference type="ARBA" id="ARBA00022725"/>
    </source>
</evidence>
<dbReference type="PANTHER" id="PTHR21137">
    <property type="entry name" value="ODORANT RECEPTOR"/>
    <property type="match status" value="1"/>
</dbReference>
<evidence type="ECO:0000256" key="9">
    <source>
        <dbReference type="SAM" id="Phobius"/>
    </source>
</evidence>
<dbReference type="GO" id="GO:0005886">
    <property type="term" value="C:plasma membrane"/>
    <property type="evidence" value="ECO:0007669"/>
    <property type="project" value="TreeGrafter"/>
</dbReference>
<keyword evidence="7 10" id="KW-0675">Receptor</keyword>
<evidence type="ECO:0000256" key="3">
    <source>
        <dbReference type="ARBA" id="ARBA00022692"/>
    </source>
</evidence>
<evidence type="ECO:0000256" key="7">
    <source>
        <dbReference type="ARBA" id="ARBA00023170"/>
    </source>
</evidence>
<dbReference type="InterPro" id="IPR004117">
    <property type="entry name" value="7tm6_olfct_rcpt"/>
</dbReference>
<evidence type="ECO:0000313" key="10">
    <source>
        <dbReference type="EMBL" id="AQN78415.1"/>
    </source>
</evidence>
<name>A0A1S5VFJ9_9HYME</name>
<proteinExistence type="evidence at transcript level"/>
<evidence type="ECO:0000256" key="5">
    <source>
        <dbReference type="ARBA" id="ARBA00022989"/>
    </source>
</evidence>
<dbReference type="GO" id="GO:0004984">
    <property type="term" value="F:olfactory receptor activity"/>
    <property type="evidence" value="ECO:0007669"/>
    <property type="project" value="InterPro"/>
</dbReference>
<evidence type="ECO:0000256" key="8">
    <source>
        <dbReference type="ARBA" id="ARBA00023224"/>
    </source>
</evidence>
<dbReference type="AlphaFoldDB" id="A0A1S5VFJ9"/>
<accession>A0A1S5VFJ9</accession>
<evidence type="ECO:0000256" key="2">
    <source>
        <dbReference type="ARBA" id="ARBA00022606"/>
    </source>
</evidence>
<keyword evidence="5 9" id="KW-1133">Transmembrane helix</keyword>
<evidence type="ECO:0000256" key="6">
    <source>
        <dbReference type="ARBA" id="ARBA00023136"/>
    </source>
</evidence>
<dbReference type="Pfam" id="PF02949">
    <property type="entry name" value="7tm_6"/>
    <property type="match status" value="1"/>
</dbReference>
<organism evidence="10">
    <name type="scientific">Meteorus pulchricornis</name>
    <dbReference type="NCBI Taxonomy" id="51522"/>
    <lineage>
        <taxon>Eukaryota</taxon>
        <taxon>Metazoa</taxon>
        <taxon>Ecdysozoa</taxon>
        <taxon>Arthropoda</taxon>
        <taxon>Hexapoda</taxon>
        <taxon>Insecta</taxon>
        <taxon>Pterygota</taxon>
        <taxon>Neoptera</taxon>
        <taxon>Endopterygota</taxon>
        <taxon>Hymenoptera</taxon>
        <taxon>Apocrita</taxon>
        <taxon>Ichneumonoidea</taxon>
        <taxon>Braconidae</taxon>
        <taxon>Meteorinae</taxon>
        <taxon>Meteorus</taxon>
    </lineage>
</organism>
<feature type="transmembrane region" description="Helical" evidence="9">
    <location>
        <begin position="76"/>
        <end position="98"/>
    </location>
</feature>
<keyword evidence="3 9" id="KW-0812">Transmembrane</keyword>
<dbReference type="GO" id="GO:0005549">
    <property type="term" value="F:odorant binding"/>
    <property type="evidence" value="ECO:0007669"/>
    <property type="project" value="InterPro"/>
</dbReference>
<dbReference type="GO" id="GO:0007165">
    <property type="term" value="P:signal transduction"/>
    <property type="evidence" value="ECO:0007669"/>
    <property type="project" value="UniProtKB-KW"/>
</dbReference>
<keyword evidence="4" id="KW-0552">Olfaction</keyword>
<feature type="transmembrane region" description="Helical" evidence="9">
    <location>
        <begin position="218"/>
        <end position="238"/>
    </location>
</feature>
<reference evidence="10" key="1">
    <citation type="journal article" date="2017" name="Comp. Biochem. Physiol. Part D Genomics Proteomics">
        <title>Candidate chemosensory genes identified in the endoparasitoid Meteorus pulchricornis (Hymenoptera: Braconidae) by antennal transcriptome analysis.</title>
        <authorList>
            <person name="Sheng S."/>
            <person name="Liao C.W."/>
            <person name="Zheng Y."/>
            <person name="Zhou Y."/>
            <person name="Xu Y."/>
            <person name="Song W.M."/>
            <person name="He P."/>
            <person name="Zhang J."/>
            <person name="Wu F.A."/>
        </authorList>
    </citation>
    <scope>NUCLEOTIDE SEQUENCE</scope>
    <source>
        <strain evidence="10">Zhenjiang</strain>
    </source>
</reference>
<protein>
    <submittedName>
        <fullName evidence="10">Olfactory receptor 13</fullName>
    </submittedName>
</protein>